<organism evidence="2 3">
    <name type="scientific">Dictyobacter aurantiacus</name>
    <dbReference type="NCBI Taxonomy" id="1936993"/>
    <lineage>
        <taxon>Bacteria</taxon>
        <taxon>Bacillati</taxon>
        <taxon>Chloroflexota</taxon>
        <taxon>Ktedonobacteria</taxon>
        <taxon>Ktedonobacterales</taxon>
        <taxon>Dictyobacteraceae</taxon>
        <taxon>Dictyobacter</taxon>
    </lineage>
</organism>
<dbReference type="OrthoDB" id="166385at2"/>
<accession>A0A401ZC92</accession>
<feature type="transmembrane region" description="Helical" evidence="1">
    <location>
        <begin position="33"/>
        <end position="55"/>
    </location>
</feature>
<evidence type="ECO:0000313" key="3">
    <source>
        <dbReference type="Proteomes" id="UP000287224"/>
    </source>
</evidence>
<keyword evidence="1" id="KW-0472">Membrane</keyword>
<evidence type="ECO:0000256" key="1">
    <source>
        <dbReference type="SAM" id="Phobius"/>
    </source>
</evidence>
<feature type="transmembrane region" description="Helical" evidence="1">
    <location>
        <begin position="9"/>
        <end position="27"/>
    </location>
</feature>
<keyword evidence="1" id="KW-0812">Transmembrane</keyword>
<proteinExistence type="predicted"/>
<dbReference type="EMBL" id="BIFQ01000001">
    <property type="protein sequence ID" value="GCE04469.1"/>
    <property type="molecule type" value="Genomic_DNA"/>
</dbReference>
<keyword evidence="3" id="KW-1185">Reference proteome</keyword>
<dbReference type="RefSeq" id="WP_126595622.1">
    <property type="nucleotide sequence ID" value="NZ_BIFQ01000001.1"/>
</dbReference>
<name>A0A401ZC92_9CHLR</name>
<feature type="transmembrane region" description="Helical" evidence="1">
    <location>
        <begin position="101"/>
        <end position="120"/>
    </location>
</feature>
<dbReference type="Proteomes" id="UP000287224">
    <property type="component" value="Unassembled WGS sequence"/>
</dbReference>
<sequence>MIKKNSHRLIVALIAPLAWGGLLWFTYMVQPSSIFTMLLFFVLLSIALMCSFFPLTSVVGERLLFTRRYRATTRQALRQAALLTIIVVANLVLLALHSWNILTAFIIIIAAVIVEVLSLARKI</sequence>
<evidence type="ECO:0000313" key="2">
    <source>
        <dbReference type="EMBL" id="GCE04469.1"/>
    </source>
</evidence>
<comment type="caution">
    <text evidence="2">The sequence shown here is derived from an EMBL/GenBank/DDBJ whole genome shotgun (WGS) entry which is preliminary data.</text>
</comment>
<reference evidence="3" key="1">
    <citation type="submission" date="2018-12" db="EMBL/GenBank/DDBJ databases">
        <title>Tengunoibacter tsumagoiensis gen. nov., sp. nov., Dictyobacter kobayashii sp. nov., D. alpinus sp. nov., and D. joshuensis sp. nov. and description of Dictyobacteraceae fam. nov. within the order Ktedonobacterales isolated from Tengu-no-mugimeshi.</title>
        <authorList>
            <person name="Wang C.M."/>
            <person name="Zheng Y."/>
            <person name="Sakai Y."/>
            <person name="Toyoda A."/>
            <person name="Minakuchi Y."/>
            <person name="Abe K."/>
            <person name="Yokota A."/>
            <person name="Yabe S."/>
        </authorList>
    </citation>
    <scope>NUCLEOTIDE SEQUENCE [LARGE SCALE GENOMIC DNA]</scope>
    <source>
        <strain evidence="3">S-27</strain>
    </source>
</reference>
<feature type="transmembrane region" description="Helical" evidence="1">
    <location>
        <begin position="76"/>
        <end position="95"/>
    </location>
</feature>
<keyword evidence="1" id="KW-1133">Transmembrane helix</keyword>
<gene>
    <name evidence="2" type="ORF">KDAU_17980</name>
</gene>
<protein>
    <submittedName>
        <fullName evidence="2">Uncharacterized protein</fullName>
    </submittedName>
</protein>
<dbReference type="AlphaFoldDB" id="A0A401ZC92"/>